<dbReference type="Proteomes" id="UP000823775">
    <property type="component" value="Unassembled WGS sequence"/>
</dbReference>
<sequence>MTKGQGRGRGRLRKTKQLVENVGTRPGLASGAARTLNLSPVPNIIVEENKSTEQGQENSSDLRNEDNIAKSWANIFTGNRNAANDMTLDYIPQLLWIEL</sequence>
<organism evidence="1 2">
    <name type="scientific">Datura stramonium</name>
    <name type="common">Jimsonweed</name>
    <name type="synonym">Common thornapple</name>
    <dbReference type="NCBI Taxonomy" id="4076"/>
    <lineage>
        <taxon>Eukaryota</taxon>
        <taxon>Viridiplantae</taxon>
        <taxon>Streptophyta</taxon>
        <taxon>Embryophyta</taxon>
        <taxon>Tracheophyta</taxon>
        <taxon>Spermatophyta</taxon>
        <taxon>Magnoliopsida</taxon>
        <taxon>eudicotyledons</taxon>
        <taxon>Gunneridae</taxon>
        <taxon>Pentapetalae</taxon>
        <taxon>asterids</taxon>
        <taxon>lamiids</taxon>
        <taxon>Solanales</taxon>
        <taxon>Solanaceae</taxon>
        <taxon>Solanoideae</taxon>
        <taxon>Datureae</taxon>
        <taxon>Datura</taxon>
    </lineage>
</organism>
<evidence type="ECO:0000313" key="1">
    <source>
        <dbReference type="EMBL" id="MCD7447472.1"/>
    </source>
</evidence>
<accession>A0ABS8RLG7</accession>
<gene>
    <name evidence="1" type="ORF">HAX54_029738</name>
</gene>
<reference evidence="1 2" key="1">
    <citation type="journal article" date="2021" name="BMC Genomics">
        <title>Datura genome reveals duplications of psychoactive alkaloid biosynthetic genes and high mutation rate following tissue culture.</title>
        <authorList>
            <person name="Rajewski A."/>
            <person name="Carter-House D."/>
            <person name="Stajich J."/>
            <person name="Litt A."/>
        </authorList>
    </citation>
    <scope>NUCLEOTIDE SEQUENCE [LARGE SCALE GENOMIC DNA]</scope>
    <source>
        <strain evidence="1">AR-01</strain>
    </source>
</reference>
<protein>
    <submittedName>
        <fullName evidence="1">Uncharacterized protein</fullName>
    </submittedName>
</protein>
<dbReference type="EMBL" id="JACEIK010000037">
    <property type="protein sequence ID" value="MCD7447472.1"/>
    <property type="molecule type" value="Genomic_DNA"/>
</dbReference>
<evidence type="ECO:0000313" key="2">
    <source>
        <dbReference type="Proteomes" id="UP000823775"/>
    </source>
</evidence>
<keyword evidence="2" id="KW-1185">Reference proteome</keyword>
<name>A0ABS8RLG7_DATST</name>
<proteinExistence type="predicted"/>
<comment type="caution">
    <text evidence="1">The sequence shown here is derived from an EMBL/GenBank/DDBJ whole genome shotgun (WGS) entry which is preliminary data.</text>
</comment>